<dbReference type="RefSeq" id="WP_038680113.1">
    <property type="nucleotide sequence ID" value="NZ_CP007514.1"/>
</dbReference>
<keyword evidence="3" id="KW-1185">Reference proteome</keyword>
<dbReference type="STRING" id="42256.RradSPS_0219"/>
<dbReference type="OrthoDB" id="7941246at2"/>
<dbReference type="KEGG" id="rrd:RradSPS_0219"/>
<evidence type="ECO:0000313" key="3">
    <source>
        <dbReference type="Proteomes" id="UP000025229"/>
    </source>
</evidence>
<dbReference type="EMBL" id="JAWXXX010000001">
    <property type="protein sequence ID" value="MDX5892913.1"/>
    <property type="molecule type" value="Genomic_DNA"/>
</dbReference>
<accession>A0A023WZ54</accession>
<sequence>MNQTKKKNPPDAAGETLVFWVPDGGLMMDVAHGEAGFSSEDPETLAFADGCAGIAEGSVWDAWSGTYLGTPEARFARFAEYIEHPAYDGVA</sequence>
<organism evidence="1 3">
    <name type="scientific">Rubrobacter radiotolerans</name>
    <name type="common">Arthrobacter radiotolerans</name>
    <dbReference type="NCBI Taxonomy" id="42256"/>
    <lineage>
        <taxon>Bacteria</taxon>
        <taxon>Bacillati</taxon>
        <taxon>Actinomycetota</taxon>
        <taxon>Rubrobacteria</taxon>
        <taxon>Rubrobacterales</taxon>
        <taxon>Rubrobacteraceae</taxon>
        <taxon>Rubrobacter</taxon>
    </lineage>
</organism>
<protein>
    <submittedName>
        <fullName evidence="1">Uncharacterized protein</fullName>
    </submittedName>
</protein>
<evidence type="ECO:0000313" key="1">
    <source>
        <dbReference type="EMBL" id="AHY45502.1"/>
    </source>
</evidence>
<dbReference type="Proteomes" id="UP001281130">
    <property type="component" value="Unassembled WGS sequence"/>
</dbReference>
<dbReference type="EMBL" id="CP007514">
    <property type="protein sequence ID" value="AHY45502.1"/>
    <property type="molecule type" value="Genomic_DNA"/>
</dbReference>
<reference evidence="1 3" key="1">
    <citation type="submission" date="2014-03" db="EMBL/GenBank/DDBJ databases">
        <title>Complete genome sequence of the Radio-Resistant Rubrobacter radiotolerans RSPS-4.</title>
        <authorList>
            <person name="Egas C.C."/>
            <person name="Barroso C.C."/>
            <person name="Froufe H.J.C."/>
            <person name="Pacheco J.J."/>
            <person name="Albuquerque L.L."/>
            <person name="da Costa M.M.S."/>
        </authorList>
    </citation>
    <scope>NUCLEOTIDE SEQUENCE [LARGE SCALE GENOMIC DNA]</scope>
    <source>
        <strain evidence="1 3">RSPS-4</strain>
    </source>
</reference>
<reference evidence="2" key="2">
    <citation type="submission" date="2023-11" db="EMBL/GenBank/DDBJ databases">
        <title>MicrobeMod: A computational toolkit for identifying prokaryotic methylation and restriction-modification with nanopore sequencing.</title>
        <authorList>
            <person name="Crits-Christoph A."/>
            <person name="Kang S.C."/>
            <person name="Lee H."/>
            <person name="Ostrov N."/>
        </authorList>
    </citation>
    <scope>NUCLEOTIDE SEQUENCE</scope>
    <source>
        <strain evidence="2">ATCC 51242</strain>
    </source>
</reference>
<proteinExistence type="predicted"/>
<dbReference type="Proteomes" id="UP000025229">
    <property type="component" value="Chromosome"/>
</dbReference>
<evidence type="ECO:0000313" key="2">
    <source>
        <dbReference type="EMBL" id="MDX5892913.1"/>
    </source>
</evidence>
<name>A0A023WZ54_RUBRA</name>
<gene>
    <name evidence="1" type="ORF">RradSPS_0219</name>
    <name evidence="2" type="ORF">SIL72_02610</name>
</gene>
<dbReference type="HOGENOM" id="CLU_2425082_0_0_11"/>
<dbReference type="AlphaFoldDB" id="A0A023WZ54"/>